<sequence>MENSIKAICNTATYLDKYHSNTNFSNNESLLVGSINNRSLGNNHYISLLNFQLSELSPDSIKKAYLYLFIEDIKPDYKNSFGFGILGNYSNVDIAAIDWSRLPKKDYTKLLNHIIHGYNVGYYLKINVTSLIRSLATHNESYNIFLLPQNQDSNSIIKLSSFESKYPPYLDIITYNIDSTNNIDLSEELNIETYIEEPVEENIYDDEETETNNSEDISTSKESSNVERDSVKNQEEVTLINHLLNKVMEILVNQDLKLNSLNSSNESLSEEISSLSNKLANIDDKISSLDENSTNLKQNDIEILNINMSSLNEILVNQDLKLNSLNSYSESLGQEINSLSNKVANIDDKISLLDENSTNLRQNDIETLNINISSLDEVLVNQDLKLNSLNSYNESLSEEISSLSSKLANIDDELSLLDEKFVSLKQNDIETLNINMSSLSNEILELKALLPNLSVNLESLREAINDFTKAEKLDFSNLNSVSSQLLELSSNLNSLTKLIGSISVEPIN</sequence>
<feature type="coiled-coil region" evidence="1">
    <location>
        <begin position="258"/>
        <end position="299"/>
    </location>
</feature>
<dbReference type="Proteomes" id="UP001623600">
    <property type="component" value="Unassembled WGS sequence"/>
</dbReference>
<evidence type="ECO:0000313" key="3">
    <source>
        <dbReference type="EMBL" id="MFL0165547.1"/>
    </source>
</evidence>
<feature type="region of interest" description="Disordered" evidence="2">
    <location>
        <begin position="200"/>
        <end position="232"/>
    </location>
</feature>
<dbReference type="NCBIfam" id="NF033679">
    <property type="entry name" value="DNRLRE_dom"/>
    <property type="match status" value="1"/>
</dbReference>
<protein>
    <submittedName>
        <fullName evidence="3">DNRLRE domain-containing protein</fullName>
    </submittedName>
</protein>
<feature type="compositionally biased region" description="Acidic residues" evidence="2">
    <location>
        <begin position="200"/>
        <end position="210"/>
    </location>
</feature>
<dbReference type="RefSeq" id="WP_406761169.1">
    <property type="nucleotide sequence ID" value="NZ_JBJIAB010000011.1"/>
</dbReference>
<gene>
    <name evidence="3" type="ORF">ACJDTP_10755</name>
</gene>
<accession>A0ABW8S451</accession>
<dbReference type="Gene3D" id="1.10.287.1490">
    <property type="match status" value="1"/>
</dbReference>
<evidence type="ECO:0000313" key="4">
    <source>
        <dbReference type="Proteomes" id="UP001623600"/>
    </source>
</evidence>
<keyword evidence="4" id="KW-1185">Reference proteome</keyword>
<keyword evidence="1" id="KW-0175">Coiled coil</keyword>
<feature type="coiled-coil region" evidence="1">
    <location>
        <begin position="393"/>
        <end position="449"/>
    </location>
</feature>
<evidence type="ECO:0000256" key="2">
    <source>
        <dbReference type="SAM" id="MobiDB-lite"/>
    </source>
</evidence>
<dbReference type="EMBL" id="JBJIAB010000011">
    <property type="protein sequence ID" value="MFL0165547.1"/>
    <property type="molecule type" value="Genomic_DNA"/>
</dbReference>
<comment type="caution">
    <text evidence="3">The sequence shown here is derived from an EMBL/GenBank/DDBJ whole genome shotgun (WGS) entry which is preliminary data.</text>
</comment>
<proteinExistence type="predicted"/>
<reference evidence="3 4" key="1">
    <citation type="submission" date="2024-11" db="EMBL/GenBank/DDBJ databases">
        <authorList>
            <person name="Heng Y.C."/>
            <person name="Lim A.C.H."/>
            <person name="Lee J.K.Y."/>
            <person name="Kittelmann S."/>
        </authorList>
    </citation>
    <scope>NUCLEOTIDE SEQUENCE [LARGE SCALE GENOMIC DNA]</scope>
    <source>
        <strain evidence="3 4">WILCCON 0112</strain>
    </source>
</reference>
<organism evidence="3 4">
    <name type="scientific">Candidatus Clostridium helianthi</name>
    <dbReference type="NCBI Taxonomy" id="3381660"/>
    <lineage>
        <taxon>Bacteria</taxon>
        <taxon>Bacillati</taxon>
        <taxon>Bacillota</taxon>
        <taxon>Clostridia</taxon>
        <taxon>Eubacteriales</taxon>
        <taxon>Clostridiaceae</taxon>
        <taxon>Clostridium</taxon>
    </lineage>
</organism>
<name>A0ABW8S451_9CLOT</name>
<evidence type="ECO:0000256" key="1">
    <source>
        <dbReference type="SAM" id="Coils"/>
    </source>
</evidence>